<dbReference type="SUPFAM" id="SSF52540">
    <property type="entry name" value="P-loop containing nucleoside triphosphate hydrolases"/>
    <property type="match status" value="1"/>
</dbReference>
<dbReference type="Gene3D" id="3.40.50.300">
    <property type="entry name" value="P-loop containing nucleotide triphosphate hydrolases"/>
    <property type="match status" value="1"/>
</dbReference>
<dbReference type="PANTHER" id="PTHR42734">
    <property type="entry name" value="METAL TRANSPORT SYSTEM ATP-BINDING PROTEIN TM_0124-RELATED"/>
    <property type="match status" value="1"/>
</dbReference>
<evidence type="ECO:0000313" key="6">
    <source>
        <dbReference type="Proteomes" id="UP000327030"/>
    </source>
</evidence>
<evidence type="ECO:0000256" key="2">
    <source>
        <dbReference type="ARBA" id="ARBA00022741"/>
    </source>
</evidence>
<dbReference type="InterPro" id="IPR003439">
    <property type="entry name" value="ABC_transporter-like_ATP-bd"/>
</dbReference>
<dbReference type="InterPro" id="IPR027417">
    <property type="entry name" value="P-loop_NTPase"/>
</dbReference>
<gene>
    <name evidence="5" type="ORF">FXF36_05815</name>
</gene>
<feature type="domain" description="ABC transporter" evidence="4">
    <location>
        <begin position="12"/>
        <end position="242"/>
    </location>
</feature>
<dbReference type="GO" id="GO:0016887">
    <property type="term" value="F:ATP hydrolysis activity"/>
    <property type="evidence" value="ECO:0007669"/>
    <property type="project" value="InterPro"/>
</dbReference>
<protein>
    <submittedName>
        <fullName evidence="5">Metal ABC transporter ATP-binding protein</fullName>
    </submittedName>
</protein>
<evidence type="ECO:0000259" key="4">
    <source>
        <dbReference type="PROSITE" id="PS50893"/>
    </source>
</evidence>
<dbReference type="KEGG" id="pxv:FXF36_05815"/>
<dbReference type="OrthoDB" id="9806726at2"/>
<evidence type="ECO:0000313" key="5">
    <source>
        <dbReference type="EMBL" id="QFJ54406.1"/>
    </source>
</evidence>
<dbReference type="RefSeq" id="WP_151622899.1">
    <property type="nucleotide sequence ID" value="NZ_CP043028.1"/>
</dbReference>
<dbReference type="PROSITE" id="PS00211">
    <property type="entry name" value="ABC_TRANSPORTER_1"/>
    <property type="match status" value="1"/>
</dbReference>
<organism evidence="5 6">
    <name type="scientific">Pseudobutyrivibrio xylanivorans</name>
    <dbReference type="NCBI Taxonomy" id="185007"/>
    <lineage>
        <taxon>Bacteria</taxon>
        <taxon>Bacillati</taxon>
        <taxon>Bacillota</taxon>
        <taxon>Clostridia</taxon>
        <taxon>Lachnospirales</taxon>
        <taxon>Lachnospiraceae</taxon>
        <taxon>Pseudobutyrivibrio</taxon>
    </lineage>
</organism>
<dbReference type="AlphaFoldDB" id="A0A5P6VP05"/>
<reference evidence="6" key="1">
    <citation type="submission" date="2019-08" db="EMBL/GenBank/DDBJ databases">
        <title>Complete Genome Sequence of the Polysaccharide-Degrading Rumen Bacterium Pseudobutyrivibrio xylanivorans MA3014.</title>
        <authorList>
            <person name="Palevich N."/>
            <person name="Maclean P.H."/>
            <person name="Kelly W.J."/>
            <person name="Leahy S.C."/>
            <person name="Rakonjac J."/>
            <person name="Attwood G.T."/>
        </authorList>
    </citation>
    <scope>NUCLEOTIDE SEQUENCE [LARGE SCALE GENOMIC DNA]</scope>
    <source>
        <strain evidence="6">MA3014</strain>
    </source>
</reference>
<dbReference type="EMBL" id="CP043028">
    <property type="protein sequence ID" value="QFJ54406.1"/>
    <property type="molecule type" value="Genomic_DNA"/>
</dbReference>
<dbReference type="SMART" id="SM00382">
    <property type="entry name" value="AAA"/>
    <property type="match status" value="1"/>
</dbReference>
<dbReference type="Proteomes" id="UP000327030">
    <property type="component" value="Chromosome 1"/>
</dbReference>
<keyword evidence="3 5" id="KW-0067">ATP-binding</keyword>
<evidence type="ECO:0000256" key="3">
    <source>
        <dbReference type="ARBA" id="ARBA00022840"/>
    </source>
</evidence>
<dbReference type="PROSITE" id="PS50893">
    <property type="entry name" value="ABC_TRANSPORTER_2"/>
    <property type="match status" value="1"/>
</dbReference>
<dbReference type="InterPro" id="IPR050153">
    <property type="entry name" value="Metal_Ion_Import_ABC"/>
</dbReference>
<keyword evidence="1" id="KW-0813">Transport</keyword>
<dbReference type="InterPro" id="IPR003593">
    <property type="entry name" value="AAA+_ATPase"/>
</dbReference>
<proteinExistence type="predicted"/>
<accession>A0A5P6VP05</accession>
<name>A0A5P6VP05_PSEXY</name>
<evidence type="ECO:0000256" key="1">
    <source>
        <dbReference type="ARBA" id="ARBA00022448"/>
    </source>
</evidence>
<dbReference type="Pfam" id="PF00005">
    <property type="entry name" value="ABC_tran"/>
    <property type="match status" value="1"/>
</dbReference>
<dbReference type="GO" id="GO:0005524">
    <property type="term" value="F:ATP binding"/>
    <property type="evidence" value="ECO:0007669"/>
    <property type="project" value="UniProtKB-KW"/>
</dbReference>
<dbReference type="InterPro" id="IPR017871">
    <property type="entry name" value="ABC_transporter-like_CS"/>
</dbReference>
<keyword evidence="2" id="KW-0547">Nucleotide-binding</keyword>
<sequence>MKKIIPCGFHCIKFVNLGVSFGDQKVLENINMHIHCGQMTAVVGRNGAGKSTLVRAILGEVPYTGEIQFKNKMNNNMPSLKIGYVPQTVNIDRTTPLSVYDLFQSFTGKLPILFNSKKEHAHVREALAEFDVAELIDQPVGTLSGGQLQRVLLAMAVHDTPNLLLLDEPVSGIDKNGMDAFYEKMRYLKETHDLAIILVSHDLDYVYKYADNVILIDKTVTAAGRPRLVYETDAFKSVFGKGADGNLNSEVEVKANV</sequence>